<keyword evidence="2" id="KW-0812">Transmembrane</keyword>
<evidence type="ECO:0000256" key="2">
    <source>
        <dbReference type="SAM" id="Phobius"/>
    </source>
</evidence>
<keyword evidence="2" id="KW-0472">Membrane</keyword>
<feature type="region of interest" description="Disordered" evidence="1">
    <location>
        <begin position="606"/>
        <end position="709"/>
    </location>
</feature>
<keyword evidence="2" id="KW-1133">Transmembrane helix</keyword>
<evidence type="ECO:0000313" key="4">
    <source>
        <dbReference type="Proteomes" id="UP000327030"/>
    </source>
</evidence>
<evidence type="ECO:0000313" key="3">
    <source>
        <dbReference type="EMBL" id="QFJ55757.1"/>
    </source>
</evidence>
<dbReference type="EMBL" id="CP043028">
    <property type="protein sequence ID" value="QFJ55757.1"/>
    <property type="molecule type" value="Genomic_DNA"/>
</dbReference>
<accession>A0A5P6VSY2</accession>
<reference evidence="4" key="1">
    <citation type="submission" date="2019-08" db="EMBL/GenBank/DDBJ databases">
        <title>Complete Genome Sequence of the Polysaccharide-Degrading Rumen Bacterium Pseudobutyrivibrio xylanivorans MA3014.</title>
        <authorList>
            <person name="Palevich N."/>
            <person name="Maclean P.H."/>
            <person name="Kelly W.J."/>
            <person name="Leahy S.C."/>
            <person name="Rakonjac J."/>
            <person name="Attwood G.T."/>
        </authorList>
    </citation>
    <scope>NUCLEOTIDE SEQUENCE [LARGE SCALE GENOMIC DNA]</scope>
    <source>
        <strain evidence="4">MA3014</strain>
    </source>
</reference>
<proteinExistence type="predicted"/>
<dbReference type="InterPro" id="IPR026906">
    <property type="entry name" value="LRR_5"/>
</dbReference>
<dbReference type="Proteomes" id="UP000327030">
    <property type="component" value="Chromosome 1"/>
</dbReference>
<dbReference type="KEGG" id="pxv:FXF36_13140"/>
<dbReference type="Gene3D" id="3.80.10.10">
    <property type="entry name" value="Ribonuclease Inhibitor"/>
    <property type="match status" value="1"/>
</dbReference>
<gene>
    <name evidence="3" type="ORF">FXF36_13140</name>
</gene>
<sequence>MRKLRLLKRILGFSLVVLSVIMLIMPRDVKADSLNIQVVNKSSFPEFDGATASVKFYDGEVSEGYTVASIEIEDYTIPDETWVSTYYDNYFGIKIRALDASGNEVYGLEKYPRIMLPVPSKFDIPSVGEDKSMFVRSNNAAIDEYTREYRIVDGKFDLDVDVFTVQDDIFNKGVVFFGKVNDSTSSKPEFIVENGVLLTNTKNITGDMHIPEGVVTVSELIGSLSCNYQINLISTDGTERIFLPSTFNLSRWCGEEFFDGYYSGIFDAFNCKDIIVDENNPYLSSYDGCVYDKAQSTLLYVPVDKSTISYPETITSMAERVFWHRDIYDFSLPDSLQQVGEDAFLGAYFTPCDVAVPSAMSTVPSKTFILESFSSITLTEAQKELKKNAFYCASTNSTRWSTSIIVNNKDLVFEDESINPYEDFYDHRRCHDLTILGYTGSTAEQYVTNFNATHPSDVQIKFVAIDGTGESGVIVSDDRDYIKKPFSVQSANVSNGNGSYKLKVSESDGAAFQTLLTITNSDYLVPVNFSLVDGTGNAVSDFGSCTITMSIPLLMDVSKGTIKVVGINSDGSLETFDTTIVEVNGGKYVQFTTTHFSEYALVYTPNGSSESGDSGGGSGGNSGGGTQPSSGGGSGDSGGSGSAQPSGGGAPSSGFQSSSSSSQSSSAPAPAQPAQSAAATSVSAPAGAAPAPAVQSAQGSTASAAKDMPKTGDDDSYMMYMAFLIFLVGLLLIITSIPTSKKKVVAVYPRS</sequence>
<feature type="transmembrane region" description="Helical" evidence="2">
    <location>
        <begin position="717"/>
        <end position="734"/>
    </location>
</feature>
<protein>
    <submittedName>
        <fullName evidence="3">Leucine-rich repeat protein</fullName>
    </submittedName>
</protein>
<name>A0A5P6VSY2_PSEXY</name>
<dbReference type="InterPro" id="IPR032675">
    <property type="entry name" value="LRR_dom_sf"/>
</dbReference>
<dbReference type="AlphaFoldDB" id="A0A5P6VSY2"/>
<feature type="compositionally biased region" description="Gly residues" evidence="1">
    <location>
        <begin position="613"/>
        <end position="651"/>
    </location>
</feature>
<feature type="compositionally biased region" description="Low complexity" evidence="1">
    <location>
        <begin position="652"/>
        <end position="700"/>
    </location>
</feature>
<organism evidence="3 4">
    <name type="scientific">Pseudobutyrivibrio xylanivorans</name>
    <dbReference type="NCBI Taxonomy" id="185007"/>
    <lineage>
        <taxon>Bacteria</taxon>
        <taxon>Bacillati</taxon>
        <taxon>Bacillota</taxon>
        <taxon>Clostridia</taxon>
        <taxon>Lachnospirales</taxon>
        <taxon>Lachnospiraceae</taxon>
        <taxon>Pseudobutyrivibrio</taxon>
    </lineage>
</organism>
<dbReference type="Pfam" id="PF13306">
    <property type="entry name" value="LRR_5"/>
    <property type="match status" value="1"/>
</dbReference>
<dbReference type="RefSeq" id="WP_151624825.1">
    <property type="nucleotide sequence ID" value="NZ_CP043028.1"/>
</dbReference>
<dbReference type="OrthoDB" id="1828576at2"/>
<evidence type="ECO:0000256" key="1">
    <source>
        <dbReference type="SAM" id="MobiDB-lite"/>
    </source>
</evidence>